<evidence type="ECO:0000256" key="2">
    <source>
        <dbReference type="ARBA" id="ARBA00022630"/>
    </source>
</evidence>
<dbReference type="SMART" id="SM00903">
    <property type="entry name" value="Flavin_Reduct"/>
    <property type="match status" value="1"/>
</dbReference>
<dbReference type="SUPFAM" id="SSF50475">
    <property type="entry name" value="FMN-binding split barrel"/>
    <property type="match status" value="1"/>
</dbReference>
<dbReference type="EMBL" id="CP113361">
    <property type="protein sequence ID" value="WAI00907.1"/>
    <property type="molecule type" value="Genomic_DNA"/>
</dbReference>
<dbReference type="Pfam" id="PF01613">
    <property type="entry name" value="Flavin_Reduct"/>
    <property type="match status" value="1"/>
</dbReference>
<dbReference type="InterPro" id="IPR052174">
    <property type="entry name" value="Flavoredoxin"/>
</dbReference>
<dbReference type="GO" id="GO:0010181">
    <property type="term" value="F:FMN binding"/>
    <property type="evidence" value="ECO:0007669"/>
    <property type="project" value="InterPro"/>
</dbReference>
<gene>
    <name evidence="5" type="ORF">OU421_10870</name>
</gene>
<dbReference type="RefSeq" id="WP_268186112.1">
    <property type="nucleotide sequence ID" value="NZ_CP113361.1"/>
</dbReference>
<proteinExistence type="inferred from homology"/>
<dbReference type="KEGG" id="mou:OU421_10870"/>
<comment type="cofactor">
    <cofactor evidence="1">
        <name>FMN</name>
        <dbReference type="ChEBI" id="CHEBI:58210"/>
    </cofactor>
</comment>
<evidence type="ECO:0000259" key="4">
    <source>
        <dbReference type="SMART" id="SM00903"/>
    </source>
</evidence>
<organism evidence="5 6">
    <name type="scientific">Methanogenium organophilum</name>
    <dbReference type="NCBI Taxonomy" id="2199"/>
    <lineage>
        <taxon>Archaea</taxon>
        <taxon>Methanobacteriati</taxon>
        <taxon>Methanobacteriota</taxon>
        <taxon>Stenosarchaea group</taxon>
        <taxon>Methanomicrobia</taxon>
        <taxon>Methanomicrobiales</taxon>
        <taxon>Methanomicrobiaceae</taxon>
        <taxon>Methanogenium</taxon>
    </lineage>
</organism>
<dbReference type="Proteomes" id="UP001163096">
    <property type="component" value="Chromosome"/>
</dbReference>
<keyword evidence="2" id="KW-0285">Flavoprotein</keyword>
<feature type="domain" description="Flavin reductase like" evidence="4">
    <location>
        <begin position="11"/>
        <end position="164"/>
    </location>
</feature>
<keyword evidence="6" id="KW-1185">Reference proteome</keyword>
<reference evidence="5" key="1">
    <citation type="submission" date="2022-11" db="EMBL/GenBank/DDBJ databases">
        <title>Complete genome sequence of Methanogenium organophilum DSM 3596.</title>
        <authorList>
            <person name="Chen S.-C."/>
            <person name="Lai S.-J."/>
            <person name="You Y.-T."/>
        </authorList>
    </citation>
    <scope>NUCLEOTIDE SEQUENCE</scope>
    <source>
        <strain evidence="5">DSM 3596</strain>
    </source>
</reference>
<dbReference type="Gene3D" id="2.30.110.10">
    <property type="entry name" value="Electron Transport, Fmn-binding Protein, Chain A"/>
    <property type="match status" value="1"/>
</dbReference>
<dbReference type="PANTHER" id="PTHR43567">
    <property type="entry name" value="FLAVOREDOXIN-RELATED-RELATED"/>
    <property type="match status" value="1"/>
</dbReference>
<evidence type="ECO:0000313" key="6">
    <source>
        <dbReference type="Proteomes" id="UP001163096"/>
    </source>
</evidence>
<sequence length="195" mass="21333">MKKIISPAPLLYPSPVLLICTYGSDGRPNAMTAAWGGICCSEPPCLSLGIQKSRHTWDNITERGEFMVCIPSETLVSETDFFGIASGRHLDKFAETGLTPVASDVIDAPYIEECPMALACRARDRMHIGSHTLIIGEILSIQADEEVCGEDGMPSIDKVRPLLYDAHTKMYYSVGENAGKAFSSGLKFRQNVYEP</sequence>
<dbReference type="GeneID" id="76835610"/>
<accession>A0A9X9S3P9</accession>
<name>A0A9X9S3P9_METOG</name>
<evidence type="ECO:0000256" key="3">
    <source>
        <dbReference type="ARBA" id="ARBA00038054"/>
    </source>
</evidence>
<protein>
    <submittedName>
        <fullName evidence="5">Flavin reductase family protein</fullName>
    </submittedName>
</protein>
<dbReference type="InterPro" id="IPR012349">
    <property type="entry name" value="Split_barrel_FMN-bd"/>
</dbReference>
<evidence type="ECO:0000313" key="5">
    <source>
        <dbReference type="EMBL" id="WAI00907.1"/>
    </source>
</evidence>
<dbReference type="AlphaFoldDB" id="A0A9X9S3P9"/>
<comment type="similarity">
    <text evidence="3">Belongs to the flavoredoxin family.</text>
</comment>
<dbReference type="InterPro" id="IPR002563">
    <property type="entry name" value="Flavin_Rdtase-like_dom"/>
</dbReference>
<evidence type="ECO:0000256" key="1">
    <source>
        <dbReference type="ARBA" id="ARBA00001917"/>
    </source>
</evidence>
<dbReference type="PANTHER" id="PTHR43567:SF1">
    <property type="entry name" value="FLAVOREDOXIN"/>
    <property type="match status" value="1"/>
</dbReference>